<evidence type="ECO:0000313" key="4">
    <source>
        <dbReference type="Proteomes" id="UP001530293"/>
    </source>
</evidence>
<feature type="compositionally biased region" description="Basic and acidic residues" evidence="1">
    <location>
        <begin position="411"/>
        <end position="425"/>
    </location>
</feature>
<feature type="compositionally biased region" description="Polar residues" evidence="1">
    <location>
        <begin position="399"/>
        <end position="408"/>
    </location>
</feature>
<evidence type="ECO:0000259" key="2">
    <source>
        <dbReference type="PROSITE" id="PS00028"/>
    </source>
</evidence>
<dbReference type="Proteomes" id="UP001530293">
    <property type="component" value="Unassembled WGS sequence"/>
</dbReference>
<keyword evidence="4" id="KW-1185">Reference proteome</keyword>
<dbReference type="EMBL" id="JALLBG020000075">
    <property type="protein sequence ID" value="KAL3767542.1"/>
    <property type="molecule type" value="Genomic_DNA"/>
</dbReference>
<name>A0ABD3MZ32_9STRA</name>
<sequence>MASRASNSTTTAASGGSPARQPPTNNRATTTTTTTTTTTSSPNKTVFKCRKCNLTFDSADAASSHEEAEHAHLCGICKALRFRTMEELANHRRNCGEIVILDSGDSDRDDTESSADGVLPDEPVVSAGEINAGNSGTSSTIANNKGATNGENPSEWLTVWTCDICKTAQFESYDAAAAHEAICAGGGGSGSGVVQQDPLIQPQAQAVEAKTLPLLNSEPPVSSSSLPLVRNEKILFSPILSGSSDSLQYHQLSEYHRLVLGSIQLRHHPPTYTIKDSIEIGSLHCQYCSQELFRPNHDGSGIPRRWSIGSIGAELPGIVFAHLSVVCESPEGQERQHLFLKAKQSLQSGGHGTTFVNFLSSFFAENGITLPDRGGIGVLHDDDFMRHPQANKSKRGRQLLQNGSTNPTNPRPEKRSKQPVHDSRHQIMSSSRSNNLPVAKTEAGIKPAESTPKKALSSVLQFPRSKHSEIKYGKMGCKMHNEHERMFCVAPLDGIPFLSSFSKEEKKKLHASEILFLQQLELFTITPALMKSTNMNAPPQSVGIRCRNCIADQNGCCFMKLSSVNKLPHNLLLMAKEHVMSCQFLRPKDLKALELQDGNLGRLTTYCKWLARLYSLEDSANGGFDTGVIWGKSPKLPEVYCYPADIDVSFCVGN</sequence>
<evidence type="ECO:0000313" key="3">
    <source>
        <dbReference type="EMBL" id="KAL3767542.1"/>
    </source>
</evidence>
<feature type="domain" description="C2H2-type" evidence="2">
    <location>
        <begin position="49"/>
        <end position="70"/>
    </location>
</feature>
<feature type="region of interest" description="Disordered" evidence="1">
    <location>
        <begin position="1"/>
        <end position="42"/>
    </location>
</feature>
<feature type="compositionally biased region" description="Low complexity" evidence="1">
    <location>
        <begin position="29"/>
        <end position="39"/>
    </location>
</feature>
<evidence type="ECO:0000256" key="1">
    <source>
        <dbReference type="SAM" id="MobiDB-lite"/>
    </source>
</evidence>
<feature type="compositionally biased region" description="Low complexity" evidence="1">
    <location>
        <begin position="1"/>
        <end position="19"/>
    </location>
</feature>
<organism evidence="3 4">
    <name type="scientific">Discostella pseudostelligera</name>
    <dbReference type="NCBI Taxonomy" id="259834"/>
    <lineage>
        <taxon>Eukaryota</taxon>
        <taxon>Sar</taxon>
        <taxon>Stramenopiles</taxon>
        <taxon>Ochrophyta</taxon>
        <taxon>Bacillariophyta</taxon>
        <taxon>Coscinodiscophyceae</taxon>
        <taxon>Thalassiosirophycidae</taxon>
        <taxon>Stephanodiscales</taxon>
        <taxon>Stephanodiscaceae</taxon>
        <taxon>Discostella</taxon>
    </lineage>
</organism>
<feature type="region of interest" description="Disordered" evidence="1">
    <location>
        <begin position="102"/>
        <end position="150"/>
    </location>
</feature>
<feature type="region of interest" description="Disordered" evidence="1">
    <location>
        <begin position="381"/>
        <end position="438"/>
    </location>
</feature>
<accession>A0ABD3MZ32</accession>
<protein>
    <recommendedName>
        <fullName evidence="2">C2H2-type domain-containing protein</fullName>
    </recommendedName>
</protein>
<feature type="compositionally biased region" description="Polar residues" evidence="1">
    <location>
        <begin position="132"/>
        <end position="150"/>
    </location>
</feature>
<comment type="caution">
    <text evidence="3">The sequence shown here is derived from an EMBL/GenBank/DDBJ whole genome shotgun (WGS) entry which is preliminary data.</text>
</comment>
<gene>
    <name evidence="3" type="ORF">ACHAWU_000205</name>
</gene>
<reference evidence="3 4" key="1">
    <citation type="submission" date="2024-10" db="EMBL/GenBank/DDBJ databases">
        <title>Updated reference genomes for cyclostephanoid diatoms.</title>
        <authorList>
            <person name="Roberts W.R."/>
            <person name="Alverson A.J."/>
        </authorList>
    </citation>
    <scope>NUCLEOTIDE SEQUENCE [LARGE SCALE GENOMIC DNA]</scope>
    <source>
        <strain evidence="3 4">AJA232-27</strain>
    </source>
</reference>
<feature type="compositionally biased region" description="Polar residues" evidence="1">
    <location>
        <begin position="426"/>
        <end position="436"/>
    </location>
</feature>
<dbReference type="InterPro" id="IPR013087">
    <property type="entry name" value="Znf_C2H2_type"/>
</dbReference>
<dbReference type="AlphaFoldDB" id="A0ABD3MZ32"/>
<proteinExistence type="predicted"/>
<dbReference type="PROSITE" id="PS00028">
    <property type="entry name" value="ZINC_FINGER_C2H2_1"/>
    <property type="match status" value="1"/>
</dbReference>